<organism evidence="2 3">
    <name type="scientific">Hirsutella rhossiliensis</name>
    <dbReference type="NCBI Taxonomy" id="111463"/>
    <lineage>
        <taxon>Eukaryota</taxon>
        <taxon>Fungi</taxon>
        <taxon>Dikarya</taxon>
        <taxon>Ascomycota</taxon>
        <taxon>Pezizomycotina</taxon>
        <taxon>Sordariomycetes</taxon>
        <taxon>Hypocreomycetidae</taxon>
        <taxon>Hypocreales</taxon>
        <taxon>Ophiocordycipitaceae</taxon>
        <taxon>Hirsutella</taxon>
    </lineage>
</organism>
<evidence type="ECO:0000256" key="1">
    <source>
        <dbReference type="SAM" id="MobiDB-lite"/>
    </source>
</evidence>
<feature type="region of interest" description="Disordered" evidence="1">
    <location>
        <begin position="117"/>
        <end position="143"/>
    </location>
</feature>
<dbReference type="OrthoDB" id="5241776at2759"/>
<name>A0A9P8SFF2_9HYPO</name>
<comment type="caution">
    <text evidence="2">The sequence shown here is derived from an EMBL/GenBank/DDBJ whole genome shotgun (WGS) entry which is preliminary data.</text>
</comment>
<accession>A0A9P8SFF2</accession>
<evidence type="ECO:0000313" key="3">
    <source>
        <dbReference type="Proteomes" id="UP000824596"/>
    </source>
</evidence>
<keyword evidence="3" id="KW-1185">Reference proteome</keyword>
<dbReference type="RefSeq" id="XP_044716469.1">
    <property type="nucleotide sequence ID" value="XM_044868472.1"/>
</dbReference>
<gene>
    <name evidence="2" type="ORF">HRG_10001</name>
</gene>
<proteinExistence type="predicted"/>
<dbReference type="AlphaFoldDB" id="A0A9P8SFF2"/>
<dbReference type="GeneID" id="68359130"/>
<reference evidence="2" key="1">
    <citation type="submission" date="2021-09" db="EMBL/GenBank/DDBJ databases">
        <title>A high-quality genome of the endoparasitic fungus Hirsutella rhossiliensis with a comparison of Hirsutella genomes reveals transposable elements contributing to genome size variation.</title>
        <authorList>
            <person name="Lin R."/>
            <person name="Jiao Y."/>
            <person name="Sun X."/>
            <person name="Ling J."/>
            <person name="Xie B."/>
            <person name="Cheng X."/>
        </authorList>
    </citation>
    <scope>NUCLEOTIDE SEQUENCE</scope>
    <source>
        <strain evidence="2">HR02</strain>
    </source>
</reference>
<protein>
    <submittedName>
        <fullName evidence="2">Uncharacterized protein</fullName>
    </submittedName>
</protein>
<sequence length="182" mass="20559">MPSDRVSKKRAKASSSIRCGVLLSTILSNPDILTMPSCSACERRGLRECQVSSSDSDRCVECLRNIANQHIKLERELEEAEEKVLRLRKQKKLWFEKMMRAVSRGIDNVEELERVEKEEAEKERQRVEEARPPSPHDDRLPSDFVEDWDSLYSQVSLSPSVLAQFGLLGDSSAPENPISSGG</sequence>
<evidence type="ECO:0000313" key="2">
    <source>
        <dbReference type="EMBL" id="KAH0958956.1"/>
    </source>
</evidence>
<dbReference type="Proteomes" id="UP000824596">
    <property type="component" value="Unassembled WGS sequence"/>
</dbReference>
<dbReference type="EMBL" id="JAIZPD010000014">
    <property type="protein sequence ID" value="KAH0958956.1"/>
    <property type="molecule type" value="Genomic_DNA"/>
</dbReference>
<feature type="compositionally biased region" description="Basic and acidic residues" evidence="1">
    <location>
        <begin position="117"/>
        <end position="141"/>
    </location>
</feature>